<protein>
    <recommendedName>
        <fullName evidence="7">UDP-glucuronosyltransferase</fullName>
    </recommendedName>
</protein>
<keyword evidence="3" id="KW-0808">Transferase</keyword>
<dbReference type="Pfam" id="PF00201">
    <property type="entry name" value="UDPGT"/>
    <property type="match status" value="1"/>
</dbReference>
<accession>A0A1Y1KJB4</accession>
<sequence length="513" mass="59081">MLIVFLLTFLLQYASCANILYVAPIASPSLQRWNRALAMGLRNRGHNVTMLSHDAEKGPPIQNFTLILLEGIYDILDSKFVSNEIKEDTAIKTMKALFKHVEFCCEYDFNTTGFKTLQEYPKKFKFDLIIFDSSYGRCFYPLVTRFNNPPAVAVTPYRLPPILSNAFGNHLHTSYTPYYNTEFSTKMTFLERLLNFFYTFVEVMYRKNSFSPKENKLVKDYFGEETPALRDYERNMSLLLANVDFIFDFPMALPPNIIPVGGLHLTPSKPLPKDLQKIMDDSKNGVIYFSLGSFLRSDKLSATQKTNLVEAFKQLPQTVLWKYEGGSIEGLPKNVILRKTLPQNDILGHKNTKLFITHGGILSTQEAMYHAAPVVGIPFRSDQRANIRRMERRKTARLINYNNLTVTHILENVKEVLNNPIYKTNMKLVAKRYRDQPMTALQKGVYWIEYVLRHKNVDHLVLPARDMDGYQTANLDILACLLLLCLSIYIAYLFLPTAINVTYETLRNHIQAK</sequence>
<evidence type="ECO:0008006" key="7">
    <source>
        <dbReference type="Google" id="ProtNLM"/>
    </source>
</evidence>
<keyword evidence="5" id="KW-0732">Signal</keyword>
<organism evidence="6">
    <name type="scientific">Photinus pyralis</name>
    <name type="common">Common eastern firefly</name>
    <name type="synonym">Lampyris pyralis</name>
    <dbReference type="NCBI Taxonomy" id="7054"/>
    <lineage>
        <taxon>Eukaryota</taxon>
        <taxon>Metazoa</taxon>
        <taxon>Ecdysozoa</taxon>
        <taxon>Arthropoda</taxon>
        <taxon>Hexapoda</taxon>
        <taxon>Insecta</taxon>
        <taxon>Pterygota</taxon>
        <taxon>Neoptera</taxon>
        <taxon>Endopterygota</taxon>
        <taxon>Coleoptera</taxon>
        <taxon>Polyphaga</taxon>
        <taxon>Elateriformia</taxon>
        <taxon>Elateroidea</taxon>
        <taxon>Lampyridae</taxon>
        <taxon>Lampyrinae</taxon>
        <taxon>Photinus</taxon>
    </lineage>
</organism>
<keyword evidence="2" id="KW-0328">Glycosyltransferase</keyword>
<dbReference type="Gene3D" id="3.40.50.2000">
    <property type="entry name" value="Glycogen Phosphorylase B"/>
    <property type="match status" value="1"/>
</dbReference>
<evidence type="ECO:0000256" key="1">
    <source>
        <dbReference type="ARBA" id="ARBA00009995"/>
    </source>
</evidence>
<feature type="signal peptide" evidence="5">
    <location>
        <begin position="1"/>
        <end position="16"/>
    </location>
</feature>
<comment type="similarity">
    <text evidence="1">Belongs to the UDP-glycosyltransferase family.</text>
</comment>
<name>A0A1Y1KJB4_PHOPY</name>
<dbReference type="GO" id="GO:0008194">
    <property type="term" value="F:UDP-glycosyltransferase activity"/>
    <property type="evidence" value="ECO:0007669"/>
    <property type="project" value="InterPro"/>
</dbReference>
<dbReference type="PANTHER" id="PTHR48043:SF159">
    <property type="entry name" value="EG:EG0003.4 PROTEIN-RELATED"/>
    <property type="match status" value="1"/>
</dbReference>
<dbReference type="InterPro" id="IPR050271">
    <property type="entry name" value="UDP-glycosyltransferase"/>
</dbReference>
<keyword evidence="4" id="KW-0472">Membrane</keyword>
<keyword evidence="4" id="KW-1133">Transmembrane helix</keyword>
<proteinExistence type="inferred from homology"/>
<dbReference type="EMBL" id="GEZM01087144">
    <property type="protein sequence ID" value="JAV58887.1"/>
    <property type="molecule type" value="Transcribed_RNA"/>
</dbReference>
<reference evidence="6" key="1">
    <citation type="journal article" date="2016" name="Sci. Rep.">
        <title>Molecular characterization of firefly nuptial gifts: a multi-omics approach sheds light on postcopulatory sexual selection.</title>
        <authorList>
            <person name="Al-Wathiqui N."/>
            <person name="Fallon T.R."/>
            <person name="South A."/>
            <person name="Weng J.K."/>
            <person name="Lewis S.M."/>
        </authorList>
    </citation>
    <scope>NUCLEOTIDE SEQUENCE</scope>
</reference>
<feature type="chain" id="PRO_5012169036" description="UDP-glucuronosyltransferase" evidence="5">
    <location>
        <begin position="17"/>
        <end position="513"/>
    </location>
</feature>
<dbReference type="InterPro" id="IPR002213">
    <property type="entry name" value="UDP_glucos_trans"/>
</dbReference>
<evidence type="ECO:0000256" key="4">
    <source>
        <dbReference type="SAM" id="Phobius"/>
    </source>
</evidence>
<keyword evidence="4" id="KW-0812">Transmembrane</keyword>
<dbReference type="FunFam" id="3.40.50.2000:FF:000050">
    <property type="entry name" value="UDP-glucuronosyltransferase"/>
    <property type="match status" value="1"/>
</dbReference>
<dbReference type="SUPFAM" id="SSF53756">
    <property type="entry name" value="UDP-Glycosyltransferase/glycogen phosphorylase"/>
    <property type="match status" value="1"/>
</dbReference>
<dbReference type="PANTHER" id="PTHR48043">
    <property type="entry name" value="EG:EG0003.4 PROTEIN-RELATED"/>
    <property type="match status" value="1"/>
</dbReference>
<evidence type="ECO:0000256" key="5">
    <source>
        <dbReference type="SAM" id="SignalP"/>
    </source>
</evidence>
<dbReference type="AlphaFoldDB" id="A0A1Y1KJB4"/>
<evidence type="ECO:0000313" key="6">
    <source>
        <dbReference type="EMBL" id="JAV58887.1"/>
    </source>
</evidence>
<evidence type="ECO:0000256" key="2">
    <source>
        <dbReference type="ARBA" id="ARBA00022676"/>
    </source>
</evidence>
<dbReference type="CDD" id="cd03784">
    <property type="entry name" value="GT1_Gtf-like"/>
    <property type="match status" value="1"/>
</dbReference>
<feature type="transmembrane region" description="Helical" evidence="4">
    <location>
        <begin position="481"/>
        <end position="503"/>
    </location>
</feature>
<evidence type="ECO:0000256" key="3">
    <source>
        <dbReference type="ARBA" id="ARBA00022679"/>
    </source>
</evidence>